<comment type="caution">
    <text evidence="1">The sequence shown here is derived from an EMBL/GenBank/DDBJ whole genome shotgun (WGS) entry which is preliminary data.</text>
</comment>
<keyword evidence="2" id="KW-1185">Reference proteome</keyword>
<sequence length="167" mass="19115">MFHGKIHFTNLYEDELGLLLWALMQEDHCYHQIGMGKPYGYGRVRVDAVKVEVYKLDQWYDTFDFEEGRSAYAEEIDAGSLITRYKDTVKARDGIDLSQANNVKEWMAMKSVLLPDDVIRYMELKKKEFTHMLKNQTPLPGVEELIALAKSEADADADDDDASSPGK</sequence>
<accession>A0ABV6DTH8</accession>
<name>A0ABV6DTH8_9BACL</name>
<proteinExistence type="predicted"/>
<gene>
    <name evidence="1" type="ORF">ACFFK0_26585</name>
</gene>
<protein>
    <submittedName>
        <fullName evidence="1">Uncharacterized protein</fullName>
    </submittedName>
</protein>
<dbReference type="RefSeq" id="WP_377473682.1">
    <property type="nucleotide sequence ID" value="NZ_JBHLWN010000107.1"/>
</dbReference>
<reference evidence="1 2" key="1">
    <citation type="submission" date="2024-09" db="EMBL/GenBank/DDBJ databases">
        <authorList>
            <person name="Sun Q."/>
            <person name="Mori K."/>
        </authorList>
    </citation>
    <scope>NUCLEOTIDE SEQUENCE [LARGE SCALE GENOMIC DNA]</scope>
    <source>
        <strain evidence="1 2">CCM 7759</strain>
    </source>
</reference>
<dbReference type="EMBL" id="JBHLWN010000107">
    <property type="protein sequence ID" value="MFC0215971.1"/>
    <property type="molecule type" value="Genomic_DNA"/>
</dbReference>
<organism evidence="1 2">
    <name type="scientific">Paenibacillus chartarius</name>
    <dbReference type="NCBI Taxonomy" id="747481"/>
    <lineage>
        <taxon>Bacteria</taxon>
        <taxon>Bacillati</taxon>
        <taxon>Bacillota</taxon>
        <taxon>Bacilli</taxon>
        <taxon>Bacillales</taxon>
        <taxon>Paenibacillaceae</taxon>
        <taxon>Paenibacillus</taxon>
    </lineage>
</organism>
<evidence type="ECO:0000313" key="2">
    <source>
        <dbReference type="Proteomes" id="UP001589776"/>
    </source>
</evidence>
<dbReference type="Proteomes" id="UP001589776">
    <property type="component" value="Unassembled WGS sequence"/>
</dbReference>
<evidence type="ECO:0000313" key="1">
    <source>
        <dbReference type="EMBL" id="MFC0215971.1"/>
    </source>
</evidence>